<gene>
    <name evidence="2" type="ORF">EV677_1165</name>
</gene>
<reference evidence="2 3" key="1">
    <citation type="submission" date="2019-03" db="EMBL/GenBank/DDBJ databases">
        <title>Genomic Encyclopedia of Type Strains, Phase IV (KMG-IV): sequencing the most valuable type-strain genomes for metagenomic binning, comparative biology and taxonomic classification.</title>
        <authorList>
            <person name="Goeker M."/>
        </authorList>
    </citation>
    <scope>NUCLEOTIDE SEQUENCE [LARGE SCALE GENOMIC DNA]</scope>
    <source>
        <strain evidence="2 3">DSM 18555</strain>
    </source>
</reference>
<comment type="caution">
    <text evidence="2">The sequence shown here is derived from an EMBL/GenBank/DDBJ whole genome shotgun (WGS) entry which is preliminary data.</text>
</comment>
<protein>
    <submittedName>
        <fullName evidence="2">Uncharacterized protein</fullName>
    </submittedName>
</protein>
<dbReference type="OrthoDB" id="9130069at2"/>
<keyword evidence="1" id="KW-0472">Membrane</keyword>
<dbReference type="RefSeq" id="WP_112991332.1">
    <property type="nucleotide sequence ID" value="NZ_PTLZ01000001.1"/>
</dbReference>
<name>A0A4R6GJY6_9BURK</name>
<feature type="transmembrane region" description="Helical" evidence="1">
    <location>
        <begin position="7"/>
        <end position="27"/>
    </location>
</feature>
<accession>A0A4R6GJY6</accession>
<dbReference type="EMBL" id="SNWF01000004">
    <property type="protein sequence ID" value="TDN94614.1"/>
    <property type="molecule type" value="Genomic_DNA"/>
</dbReference>
<keyword evidence="1" id="KW-0812">Transmembrane</keyword>
<evidence type="ECO:0000313" key="2">
    <source>
        <dbReference type="EMBL" id="TDN94614.1"/>
    </source>
</evidence>
<keyword evidence="1" id="KW-1133">Transmembrane helix</keyword>
<keyword evidence="3" id="KW-1185">Reference proteome</keyword>
<sequence length="228" mass="25482">MKIFMNIYLMFTGCWVGGVLIWQLDWANKDAPAWVQAVGSVLAIFVAIGVSINQHRNDLTRDAINDEVAVLRLLLGLRDEVVIAMRGAKTSFGKGISEAIIGEGVQMTFYPSDRPFKIYNSNVNRIGIIPEDKLRETIIGAYARFELLLVALKINNDQLADYSAMQNLPYPTGGIIAVEEAIRQAKVDFSQSKFIEHGDSLIQEYSDCLKCAEELVIELNQAIKNRKN</sequence>
<feature type="transmembrane region" description="Helical" evidence="1">
    <location>
        <begin position="33"/>
        <end position="52"/>
    </location>
</feature>
<organism evidence="2 3">
    <name type="scientific">Herminiimonas fonticola</name>
    <dbReference type="NCBI Taxonomy" id="303380"/>
    <lineage>
        <taxon>Bacteria</taxon>
        <taxon>Pseudomonadati</taxon>
        <taxon>Pseudomonadota</taxon>
        <taxon>Betaproteobacteria</taxon>
        <taxon>Burkholderiales</taxon>
        <taxon>Oxalobacteraceae</taxon>
        <taxon>Herminiimonas</taxon>
    </lineage>
</organism>
<dbReference type="Proteomes" id="UP000294737">
    <property type="component" value="Unassembled WGS sequence"/>
</dbReference>
<dbReference type="AlphaFoldDB" id="A0A4R6GJY6"/>
<proteinExistence type="predicted"/>
<evidence type="ECO:0000313" key="3">
    <source>
        <dbReference type="Proteomes" id="UP000294737"/>
    </source>
</evidence>
<evidence type="ECO:0000256" key="1">
    <source>
        <dbReference type="SAM" id="Phobius"/>
    </source>
</evidence>